<dbReference type="AlphaFoldDB" id="A0A068NLD0"/>
<dbReference type="Pfam" id="PF20208">
    <property type="entry name" value="ARPP-1"/>
    <property type="match status" value="1"/>
</dbReference>
<dbReference type="Proteomes" id="UP000027982">
    <property type="component" value="Chromosome"/>
</dbReference>
<accession>A0A068NLD0</accession>
<evidence type="ECO:0000256" key="1">
    <source>
        <dbReference type="SAM" id="MobiDB-lite"/>
    </source>
</evidence>
<dbReference type="KEGG" id="fgi:OP10G_0859"/>
<proteinExistence type="predicted"/>
<dbReference type="HOGENOM" id="CLU_072734_0_0_0"/>
<dbReference type="eggNOG" id="ENOG502ZBGR">
    <property type="taxonomic scope" value="Bacteria"/>
</dbReference>
<feature type="region of interest" description="Disordered" evidence="1">
    <location>
        <begin position="312"/>
        <end position="340"/>
    </location>
</feature>
<reference evidence="3 4" key="1">
    <citation type="journal article" date="2014" name="PLoS ONE">
        <title>The first complete genome sequence of the class fimbriimonadia in the phylum armatimonadetes.</title>
        <authorList>
            <person name="Hu Z.Y."/>
            <person name="Wang Y.Z."/>
            <person name="Im W.T."/>
            <person name="Wang S.Y."/>
            <person name="Zhao G.P."/>
            <person name="Zheng H.J."/>
            <person name="Quan Z.X."/>
        </authorList>
    </citation>
    <scope>NUCLEOTIDE SEQUENCE [LARGE SCALE GENOMIC DNA]</scope>
    <source>
        <strain evidence="3">Gsoil 348</strain>
    </source>
</reference>
<protein>
    <recommendedName>
        <fullName evidence="2">ARG and Rhodanese-Phosphatase-superfamily-associated domain-containing protein</fullName>
    </recommendedName>
</protein>
<dbReference type="EMBL" id="CP007139">
    <property type="protein sequence ID" value="AIE84227.1"/>
    <property type="molecule type" value="Genomic_DNA"/>
</dbReference>
<evidence type="ECO:0000259" key="2">
    <source>
        <dbReference type="Pfam" id="PF20208"/>
    </source>
</evidence>
<feature type="domain" description="ARG and Rhodanese-Phosphatase-superfamily-associated" evidence="2">
    <location>
        <begin position="29"/>
        <end position="300"/>
    </location>
</feature>
<evidence type="ECO:0000313" key="4">
    <source>
        <dbReference type="Proteomes" id="UP000027982"/>
    </source>
</evidence>
<dbReference type="InterPro" id="IPR046699">
    <property type="entry name" value="ARPP-1"/>
</dbReference>
<name>A0A068NLD0_FIMGI</name>
<keyword evidence="4" id="KW-1185">Reference proteome</keyword>
<gene>
    <name evidence="3" type="ORF">OP10G_0859</name>
</gene>
<sequence length="340" mass="36105">MLALGGAQAKQTKRVKRPAQAAKMIQAKLTLGQPVQLGSVAVVPIESTLPLSREEYMTLFEAMKLGVVKVIEVQGGGEVNDVEVENNGTRPILLLAGELLLGGQQDRIVAKDCIVAPHERRRVPVFCVEHGRWNGTPAFQAADTLVVAGVRATASESQDQTKVWAKVAETNGKAKAAPSTGTIRGTLNDPTVKKNADRLLAEMKAKFHQSGKTVGMIFWLNGKVESADIFGNPNLFAHNRDKLLKSYSVDAQLAPHSKKTSVDQKVCSQFLADIVKAGRSRGERSAMGNTFRLQDGAIAGYESGNRSFSGGLASPSSVIGGSPGGLGHGTYHPKDKKGGG</sequence>
<organism evidence="3 4">
    <name type="scientific">Fimbriimonas ginsengisoli Gsoil 348</name>
    <dbReference type="NCBI Taxonomy" id="661478"/>
    <lineage>
        <taxon>Bacteria</taxon>
        <taxon>Bacillati</taxon>
        <taxon>Armatimonadota</taxon>
        <taxon>Fimbriimonadia</taxon>
        <taxon>Fimbriimonadales</taxon>
        <taxon>Fimbriimonadaceae</taxon>
        <taxon>Fimbriimonas</taxon>
    </lineage>
</organism>
<evidence type="ECO:0000313" key="3">
    <source>
        <dbReference type="EMBL" id="AIE84227.1"/>
    </source>
</evidence>